<keyword evidence="6 14" id="KW-0547">Nucleotide-binding</keyword>
<keyword evidence="18" id="KW-1185">Reference proteome</keyword>
<evidence type="ECO:0000256" key="2">
    <source>
        <dbReference type="ARBA" id="ARBA00011902"/>
    </source>
</evidence>
<evidence type="ECO:0000256" key="11">
    <source>
        <dbReference type="ARBA" id="ARBA00023137"/>
    </source>
</evidence>
<dbReference type="PROSITE" id="PS00107">
    <property type="entry name" value="PROTEIN_KINASE_ATP"/>
    <property type="match status" value="1"/>
</dbReference>
<comment type="subcellular location">
    <subcellularLocation>
        <location evidence="1">Membrane</location>
        <topology evidence="1">Single-pass type I membrane protein</topology>
    </subcellularLocation>
</comment>
<keyword evidence="11" id="KW-0829">Tyrosine-protein kinase</keyword>
<evidence type="ECO:0000256" key="10">
    <source>
        <dbReference type="ARBA" id="ARBA00023136"/>
    </source>
</evidence>
<dbReference type="PROSITE" id="PS00109">
    <property type="entry name" value="PROTEIN_KINASE_TYR"/>
    <property type="match status" value="1"/>
</dbReference>
<dbReference type="GeneID" id="111604089"/>
<dbReference type="GO" id="GO:0043235">
    <property type="term" value="C:receptor complex"/>
    <property type="evidence" value="ECO:0007669"/>
    <property type="project" value="TreeGrafter"/>
</dbReference>
<feature type="domain" description="Protein kinase" evidence="17">
    <location>
        <begin position="488"/>
        <end position="886"/>
    </location>
</feature>
<feature type="compositionally biased region" description="Basic and acidic residues" evidence="15">
    <location>
        <begin position="910"/>
        <end position="929"/>
    </location>
</feature>
<organism evidence="18 19">
    <name type="scientific">Drosophila hydei</name>
    <name type="common">Fruit fly</name>
    <dbReference type="NCBI Taxonomy" id="7224"/>
    <lineage>
        <taxon>Eukaryota</taxon>
        <taxon>Metazoa</taxon>
        <taxon>Ecdysozoa</taxon>
        <taxon>Arthropoda</taxon>
        <taxon>Hexapoda</taxon>
        <taxon>Insecta</taxon>
        <taxon>Pterygota</taxon>
        <taxon>Neoptera</taxon>
        <taxon>Endopterygota</taxon>
        <taxon>Diptera</taxon>
        <taxon>Brachycera</taxon>
        <taxon>Muscomorpha</taxon>
        <taxon>Ephydroidea</taxon>
        <taxon>Drosophilidae</taxon>
        <taxon>Drosophila</taxon>
    </lineage>
</organism>
<dbReference type="OMA" id="AEIEWQP"/>
<evidence type="ECO:0000256" key="13">
    <source>
        <dbReference type="ARBA" id="ARBA00051243"/>
    </source>
</evidence>
<reference evidence="19" key="1">
    <citation type="submission" date="2025-08" db="UniProtKB">
        <authorList>
            <consortium name="RefSeq"/>
        </authorList>
    </citation>
    <scope>IDENTIFICATION</scope>
    <source>
        <strain evidence="19">15085-1641.00</strain>
        <tissue evidence="19">Whole body</tissue>
    </source>
</reference>
<dbReference type="Proteomes" id="UP000504633">
    <property type="component" value="Unplaced"/>
</dbReference>
<gene>
    <name evidence="19" type="primary">LOC111604089</name>
</gene>
<dbReference type="CDD" id="cd00192">
    <property type="entry name" value="PTKc"/>
    <property type="match status" value="1"/>
</dbReference>
<dbReference type="InterPro" id="IPR017441">
    <property type="entry name" value="Protein_kinase_ATP_BS"/>
</dbReference>
<evidence type="ECO:0000256" key="3">
    <source>
        <dbReference type="ARBA" id="ARBA00022679"/>
    </source>
</evidence>
<evidence type="ECO:0000256" key="8">
    <source>
        <dbReference type="ARBA" id="ARBA00022840"/>
    </source>
</evidence>
<dbReference type="PANTHER" id="PTHR24416:SF620">
    <property type="entry name" value="TYROSINE-PROTEIN KINASE RECEPTOR TORSO"/>
    <property type="match status" value="1"/>
</dbReference>
<accession>A0A6J1MFE7</accession>
<dbReference type="InterPro" id="IPR050122">
    <property type="entry name" value="RTK"/>
</dbReference>
<dbReference type="EC" id="2.7.10.1" evidence="2"/>
<dbReference type="InterPro" id="IPR011009">
    <property type="entry name" value="Kinase-like_dom_sf"/>
</dbReference>
<dbReference type="PROSITE" id="PS50011">
    <property type="entry name" value="PROTEIN_KINASE_DOM"/>
    <property type="match status" value="1"/>
</dbReference>
<sequence>MLLFYAKYAFLFWLFIDENQGNLILMRELSKEEVLLNLTACTKRCLLTIPNKNFSTCYDYCGENATDLMTANPPHKIQENFSLNLVCRTESELSFRIKWVQHARDDAPQPMPDVMFIIKLDRILDDVNLESTFYVSDDSFFTLSDLEAITSHNITALAVHADGAYSFIAIQESYQTLKRGYQPSKMGNVRLKEFEEQPADRQHLAAKIEWQPSAERNCYFDMIYFSKDTQIMDAPTPIEFRDPRSLYSYTIPNLKFEEKFMVGIRTVNIMNMLETSMQWLVLHVPSCLDWFHYNYTLCAPLKPENVSVQQFHFDQDILTLNISWSLPRQLPDYYKLNILDLHDNSSEMNYTVDRSANHYDVQNITILGASFEVHLIAVTEGGQNATTLFVDKIDLQLWMLESTLINLMVLFIVMLCVIVGLCWLTLRRQKQRQDCQQLETKELKAAPNQSSDFHLSLINNNSNRLLATLAAEDNFELDDELEVEPHAVLLQDVLGEGAFGLVRRGVYKQRQVAVKLLKDHPNEEDVQAFKCEIEMLRAVGRHPNIVGIVGYSTRCSNRMMLLTEYCGLGSLQSYLRDEWKFQQERSARNLHLKLNSMQQAQLPMRPRHLLCNDTRIEDINRSMLSTLEEESETDLSRNSSRQDTSFKWSKATLAADNKSYGLHGIENIEANAAAAVASLKSILKRNQREQQPEKSSCCTASFENQEYFNTPAVEHQLERQPLKYVDLLDIAQQVAVGMDFLAQNKIVHRDLAARNVLISLDLTIKIADFGLSRDVYHENVYRKSGGSGKLPIKWLALESLTHQVYTSQSDVWSFGVLLYEITTLGGMPYPSISPRDLLQLLRQGQRMKQPEGCTDELFALMTSCWCSIPGNRPTFAQLKQQLDAMILASKEQPMRLQQQLKLQLTQTDNPHSKVEQLKPQDEHYLQPCA</sequence>
<dbReference type="Gene3D" id="1.10.510.10">
    <property type="entry name" value="Transferase(Phosphotransferase) domain 1"/>
    <property type="match status" value="1"/>
</dbReference>
<dbReference type="InterPro" id="IPR008266">
    <property type="entry name" value="Tyr_kinase_AS"/>
</dbReference>
<evidence type="ECO:0000256" key="4">
    <source>
        <dbReference type="ARBA" id="ARBA00022692"/>
    </source>
</evidence>
<keyword evidence="5" id="KW-0732">Signal</keyword>
<dbReference type="GO" id="GO:0005886">
    <property type="term" value="C:plasma membrane"/>
    <property type="evidence" value="ECO:0007669"/>
    <property type="project" value="TreeGrafter"/>
</dbReference>
<dbReference type="InterPro" id="IPR020635">
    <property type="entry name" value="Tyr_kinase_cat_dom"/>
</dbReference>
<dbReference type="KEGG" id="dhe:111604089"/>
<evidence type="ECO:0000256" key="9">
    <source>
        <dbReference type="ARBA" id="ARBA00022989"/>
    </source>
</evidence>
<keyword evidence="4 16" id="KW-0812">Transmembrane</keyword>
<keyword evidence="10 16" id="KW-0472">Membrane</keyword>
<dbReference type="PANTHER" id="PTHR24416">
    <property type="entry name" value="TYROSINE-PROTEIN KINASE RECEPTOR"/>
    <property type="match status" value="1"/>
</dbReference>
<evidence type="ECO:0000313" key="18">
    <source>
        <dbReference type="Proteomes" id="UP000504633"/>
    </source>
</evidence>
<dbReference type="GO" id="GO:1902533">
    <property type="term" value="P:positive regulation of intracellular signal transduction"/>
    <property type="evidence" value="ECO:0007669"/>
    <property type="project" value="UniProtKB-ARBA"/>
</dbReference>
<comment type="catalytic activity">
    <reaction evidence="13">
        <text>L-tyrosyl-[protein] + ATP = O-phospho-L-tyrosyl-[protein] + ADP + H(+)</text>
        <dbReference type="Rhea" id="RHEA:10596"/>
        <dbReference type="Rhea" id="RHEA-COMP:10136"/>
        <dbReference type="Rhea" id="RHEA-COMP:20101"/>
        <dbReference type="ChEBI" id="CHEBI:15378"/>
        <dbReference type="ChEBI" id="CHEBI:30616"/>
        <dbReference type="ChEBI" id="CHEBI:46858"/>
        <dbReference type="ChEBI" id="CHEBI:61978"/>
        <dbReference type="ChEBI" id="CHEBI:456216"/>
        <dbReference type="EC" id="2.7.10.1"/>
    </reaction>
</comment>
<dbReference type="FunFam" id="1.10.510.10:FF:000190">
    <property type="entry name" value="Proto-oncogene tyrosine-protein kinase receptor Ret"/>
    <property type="match status" value="1"/>
</dbReference>
<dbReference type="GO" id="GO:0005524">
    <property type="term" value="F:ATP binding"/>
    <property type="evidence" value="ECO:0007669"/>
    <property type="project" value="UniProtKB-UniRule"/>
</dbReference>
<dbReference type="OrthoDB" id="3256376at2759"/>
<dbReference type="GO" id="GO:0004714">
    <property type="term" value="F:transmembrane receptor protein tyrosine kinase activity"/>
    <property type="evidence" value="ECO:0007669"/>
    <property type="project" value="UniProtKB-EC"/>
</dbReference>
<proteinExistence type="predicted"/>
<keyword evidence="19" id="KW-0675">Receptor</keyword>
<dbReference type="SMART" id="SM00219">
    <property type="entry name" value="TyrKc"/>
    <property type="match status" value="1"/>
</dbReference>
<evidence type="ECO:0000256" key="16">
    <source>
        <dbReference type="SAM" id="Phobius"/>
    </source>
</evidence>
<keyword evidence="12" id="KW-0325">Glycoprotein</keyword>
<evidence type="ECO:0000256" key="7">
    <source>
        <dbReference type="ARBA" id="ARBA00022777"/>
    </source>
</evidence>
<dbReference type="Pfam" id="PF07714">
    <property type="entry name" value="PK_Tyr_Ser-Thr"/>
    <property type="match status" value="1"/>
</dbReference>
<name>A0A6J1MFE7_DROHY</name>
<dbReference type="InterPro" id="IPR001245">
    <property type="entry name" value="Ser-Thr/Tyr_kinase_cat_dom"/>
</dbReference>
<evidence type="ECO:0000256" key="5">
    <source>
        <dbReference type="ARBA" id="ARBA00022729"/>
    </source>
</evidence>
<keyword evidence="8 14" id="KW-0067">ATP-binding</keyword>
<feature type="transmembrane region" description="Helical" evidence="16">
    <location>
        <begin position="404"/>
        <end position="426"/>
    </location>
</feature>
<dbReference type="Gene3D" id="3.30.200.20">
    <property type="entry name" value="Phosphorylase Kinase, domain 1"/>
    <property type="match status" value="1"/>
</dbReference>
<evidence type="ECO:0000256" key="14">
    <source>
        <dbReference type="PROSITE-ProRule" id="PRU10141"/>
    </source>
</evidence>
<feature type="binding site" evidence="14">
    <location>
        <position position="515"/>
    </location>
    <ligand>
        <name>ATP</name>
        <dbReference type="ChEBI" id="CHEBI:30616"/>
    </ligand>
</feature>
<keyword evidence="9 16" id="KW-1133">Transmembrane helix</keyword>
<evidence type="ECO:0000256" key="15">
    <source>
        <dbReference type="SAM" id="MobiDB-lite"/>
    </source>
</evidence>
<evidence type="ECO:0000259" key="17">
    <source>
        <dbReference type="PROSITE" id="PS50011"/>
    </source>
</evidence>
<evidence type="ECO:0000256" key="12">
    <source>
        <dbReference type="ARBA" id="ARBA00023180"/>
    </source>
</evidence>
<evidence type="ECO:0000313" key="19">
    <source>
        <dbReference type="RefSeq" id="XP_023177752.2"/>
    </source>
</evidence>
<dbReference type="GO" id="GO:0007169">
    <property type="term" value="P:cell surface receptor protein tyrosine kinase signaling pathway"/>
    <property type="evidence" value="ECO:0007669"/>
    <property type="project" value="TreeGrafter"/>
</dbReference>
<dbReference type="AlphaFoldDB" id="A0A6J1MFE7"/>
<protein>
    <recommendedName>
        <fullName evidence="2">receptor protein-tyrosine kinase</fullName>
        <ecNumber evidence="2">2.7.10.1</ecNumber>
    </recommendedName>
</protein>
<dbReference type="RefSeq" id="XP_023177752.2">
    <property type="nucleotide sequence ID" value="XM_023321984.2"/>
</dbReference>
<evidence type="ECO:0000256" key="1">
    <source>
        <dbReference type="ARBA" id="ARBA00004479"/>
    </source>
</evidence>
<evidence type="ECO:0000256" key="6">
    <source>
        <dbReference type="ARBA" id="ARBA00022741"/>
    </source>
</evidence>
<keyword evidence="3" id="KW-0808">Transferase</keyword>
<dbReference type="InterPro" id="IPR000719">
    <property type="entry name" value="Prot_kinase_dom"/>
</dbReference>
<keyword evidence="7 19" id="KW-0418">Kinase</keyword>
<feature type="region of interest" description="Disordered" evidence="15">
    <location>
        <begin position="907"/>
        <end position="929"/>
    </location>
</feature>
<dbReference type="SUPFAM" id="SSF56112">
    <property type="entry name" value="Protein kinase-like (PK-like)"/>
    <property type="match status" value="1"/>
</dbReference>